<dbReference type="GO" id="GO:0006355">
    <property type="term" value="P:regulation of DNA-templated transcription"/>
    <property type="evidence" value="ECO:0007669"/>
    <property type="project" value="InterPro"/>
</dbReference>
<dbReference type="InterPro" id="IPR039420">
    <property type="entry name" value="WalR-like"/>
</dbReference>
<dbReference type="InterPro" id="IPR058245">
    <property type="entry name" value="NreC/VraR/RcsB-like_REC"/>
</dbReference>
<dbReference type="SUPFAM" id="SSF52172">
    <property type="entry name" value="CheY-like"/>
    <property type="match status" value="1"/>
</dbReference>
<evidence type="ECO:0000259" key="5">
    <source>
        <dbReference type="PROSITE" id="PS50110"/>
    </source>
</evidence>
<dbReference type="Gene3D" id="3.40.50.2300">
    <property type="match status" value="1"/>
</dbReference>
<dbReference type="PROSITE" id="PS50110">
    <property type="entry name" value="RESPONSE_REGULATORY"/>
    <property type="match status" value="1"/>
</dbReference>
<evidence type="ECO:0000313" key="7">
    <source>
        <dbReference type="Proteomes" id="UP000260644"/>
    </source>
</evidence>
<feature type="domain" description="HTH luxR-type" evidence="4">
    <location>
        <begin position="147"/>
        <end position="212"/>
    </location>
</feature>
<dbReference type="SUPFAM" id="SSF46894">
    <property type="entry name" value="C-terminal effector domain of the bipartite response regulators"/>
    <property type="match status" value="1"/>
</dbReference>
<feature type="domain" description="Response regulatory" evidence="5">
    <location>
        <begin position="7"/>
        <end position="123"/>
    </location>
</feature>
<dbReference type="Pfam" id="PF00072">
    <property type="entry name" value="Response_reg"/>
    <property type="match status" value="1"/>
</dbReference>
<dbReference type="RefSeq" id="WP_116976738.1">
    <property type="nucleotide sequence ID" value="NZ_QPMM01000008.1"/>
</dbReference>
<dbReference type="InterPro" id="IPR011006">
    <property type="entry name" value="CheY-like_superfamily"/>
</dbReference>
<dbReference type="PROSITE" id="PS50043">
    <property type="entry name" value="HTH_LUXR_2"/>
    <property type="match status" value="1"/>
</dbReference>
<reference evidence="6 7" key="1">
    <citation type="submission" date="2018-07" db="EMBL/GenBank/DDBJ databases">
        <title>Chitinophaga K2CV101002-2 sp. nov., isolated from a monsoon evergreen broad-leaved forest soil.</title>
        <authorList>
            <person name="Lv Y."/>
        </authorList>
    </citation>
    <scope>NUCLEOTIDE SEQUENCE [LARGE SCALE GENOMIC DNA]</scope>
    <source>
        <strain evidence="6 7">GDMCC 1.1288</strain>
    </source>
</reference>
<dbReference type="InterPro" id="IPR016032">
    <property type="entry name" value="Sig_transdc_resp-reg_C-effctor"/>
</dbReference>
<dbReference type="AlphaFoldDB" id="A0A3E1Y859"/>
<accession>A0A3E1Y859</accession>
<organism evidence="6 7">
    <name type="scientific">Chitinophaga silvatica</name>
    <dbReference type="NCBI Taxonomy" id="2282649"/>
    <lineage>
        <taxon>Bacteria</taxon>
        <taxon>Pseudomonadati</taxon>
        <taxon>Bacteroidota</taxon>
        <taxon>Chitinophagia</taxon>
        <taxon>Chitinophagales</taxon>
        <taxon>Chitinophagaceae</taxon>
        <taxon>Chitinophaga</taxon>
    </lineage>
</organism>
<keyword evidence="2 6" id="KW-0238">DNA-binding</keyword>
<proteinExistence type="predicted"/>
<evidence type="ECO:0000256" key="3">
    <source>
        <dbReference type="PROSITE-ProRule" id="PRU00169"/>
    </source>
</evidence>
<name>A0A3E1Y859_9BACT</name>
<keyword evidence="1 3" id="KW-0597">Phosphoprotein</keyword>
<dbReference type="Proteomes" id="UP000260644">
    <property type="component" value="Unassembled WGS sequence"/>
</dbReference>
<sequence>MIYPTIKIAIIDDHLMVINGLKAMLAGAPDMDVIFECQDGNKLLEHLATLQPNVILMDIQLPDISGVELCKTISRKYPDVRVIALTSHDDSHYVRQMLRNGAAGYLLKNTDYNTLLKAIRDVNEGKQYLDNQIQQNLIHEAITGQRVSKYEIPLTKREVEVLKYIGEALSNQEIAEKLYISLRTVETHRFNITQKLGVKNTASLVKEAIKRGLA</sequence>
<evidence type="ECO:0000256" key="2">
    <source>
        <dbReference type="ARBA" id="ARBA00023125"/>
    </source>
</evidence>
<dbReference type="InterPro" id="IPR001789">
    <property type="entry name" value="Sig_transdc_resp-reg_receiver"/>
</dbReference>
<dbReference type="PRINTS" id="PR00038">
    <property type="entry name" value="HTHLUXR"/>
</dbReference>
<dbReference type="Pfam" id="PF00196">
    <property type="entry name" value="GerE"/>
    <property type="match status" value="1"/>
</dbReference>
<dbReference type="OrthoDB" id="9797341at2"/>
<feature type="modified residue" description="4-aspartylphosphate" evidence="3">
    <location>
        <position position="58"/>
    </location>
</feature>
<evidence type="ECO:0000313" key="6">
    <source>
        <dbReference type="EMBL" id="RFS21327.1"/>
    </source>
</evidence>
<dbReference type="PANTHER" id="PTHR43214:SF43">
    <property type="entry name" value="TWO-COMPONENT RESPONSE REGULATOR"/>
    <property type="match status" value="1"/>
</dbReference>
<keyword evidence="7" id="KW-1185">Reference proteome</keyword>
<gene>
    <name evidence="6" type="ORF">DVR12_15610</name>
</gene>
<evidence type="ECO:0000256" key="1">
    <source>
        <dbReference type="ARBA" id="ARBA00022553"/>
    </source>
</evidence>
<dbReference type="EMBL" id="QPMM01000008">
    <property type="protein sequence ID" value="RFS21327.1"/>
    <property type="molecule type" value="Genomic_DNA"/>
</dbReference>
<evidence type="ECO:0000259" key="4">
    <source>
        <dbReference type="PROSITE" id="PS50043"/>
    </source>
</evidence>
<dbReference type="CDD" id="cd06170">
    <property type="entry name" value="LuxR_C_like"/>
    <property type="match status" value="1"/>
</dbReference>
<comment type="caution">
    <text evidence="6">The sequence shown here is derived from an EMBL/GenBank/DDBJ whole genome shotgun (WGS) entry which is preliminary data.</text>
</comment>
<dbReference type="SMART" id="SM00421">
    <property type="entry name" value="HTH_LUXR"/>
    <property type="match status" value="1"/>
</dbReference>
<protein>
    <submittedName>
        <fullName evidence="6">DNA-binding response regulator</fullName>
    </submittedName>
</protein>
<dbReference type="GO" id="GO:0003677">
    <property type="term" value="F:DNA binding"/>
    <property type="evidence" value="ECO:0007669"/>
    <property type="project" value="UniProtKB-KW"/>
</dbReference>
<dbReference type="InterPro" id="IPR000792">
    <property type="entry name" value="Tscrpt_reg_LuxR_C"/>
</dbReference>
<dbReference type="SMART" id="SM00448">
    <property type="entry name" value="REC"/>
    <property type="match status" value="1"/>
</dbReference>
<dbReference type="GO" id="GO:0000160">
    <property type="term" value="P:phosphorelay signal transduction system"/>
    <property type="evidence" value="ECO:0007669"/>
    <property type="project" value="InterPro"/>
</dbReference>
<dbReference type="PANTHER" id="PTHR43214">
    <property type="entry name" value="TWO-COMPONENT RESPONSE REGULATOR"/>
    <property type="match status" value="1"/>
</dbReference>
<dbReference type="CDD" id="cd17535">
    <property type="entry name" value="REC_NarL-like"/>
    <property type="match status" value="1"/>
</dbReference>